<evidence type="ECO:0000313" key="3">
    <source>
        <dbReference type="Proteomes" id="UP000230607"/>
    </source>
</evidence>
<evidence type="ECO:0000313" key="2">
    <source>
        <dbReference type="EMBL" id="SMH71713.1"/>
    </source>
</evidence>
<dbReference type="AlphaFoldDB" id="A0A2H1FG25"/>
<keyword evidence="3" id="KW-1185">Reference proteome</keyword>
<keyword evidence="1" id="KW-0812">Transmembrane</keyword>
<sequence length="162" mass="18225">MKTPHLLIITGAGIGVIIVMTLTFFFMVTNVPQPHPMAYLKNDTGVVTLGNQVYYFETPNYSHDAYFNSPQISFHDVTFTLFPTGFRGGLPIPCTSSPENFQYYWTDAKFSDNAHELLHILVSSPPCPTNHIPFMFSNHTNPQAGLIFYDGKMKLLTSVENK</sequence>
<reference evidence="3" key="1">
    <citation type="submission" date="2017-03" db="EMBL/GenBank/DDBJ databases">
        <authorList>
            <person name="Herbold C."/>
        </authorList>
    </citation>
    <scope>NUCLEOTIDE SEQUENCE [LARGE SCALE GENOMIC DNA]</scope>
</reference>
<proteinExistence type="predicted"/>
<protein>
    <submittedName>
        <fullName evidence="2">Uncharacterized protein</fullName>
    </submittedName>
</protein>
<dbReference type="Proteomes" id="UP000230607">
    <property type="component" value="Chromosome 1"/>
</dbReference>
<keyword evidence="1" id="KW-0472">Membrane</keyword>
<accession>A0A2H1FG25</accession>
<name>A0A2H1FG25_9ARCH</name>
<dbReference type="EMBL" id="LT841358">
    <property type="protein sequence ID" value="SMH71713.1"/>
    <property type="molecule type" value="Genomic_DNA"/>
</dbReference>
<gene>
    <name evidence="2" type="ORF">NCS_11525</name>
</gene>
<evidence type="ECO:0000256" key="1">
    <source>
        <dbReference type="SAM" id="Phobius"/>
    </source>
</evidence>
<organism evidence="2 3">
    <name type="scientific">Candidatus Nitrosotalea okcheonensis</name>
    <dbReference type="NCBI Taxonomy" id="1903276"/>
    <lineage>
        <taxon>Archaea</taxon>
        <taxon>Nitrososphaerota</taxon>
        <taxon>Nitrososphaeria</taxon>
        <taxon>Nitrosotaleales</taxon>
        <taxon>Nitrosotaleaceae</taxon>
        <taxon>Nitrosotalea</taxon>
    </lineage>
</organism>
<keyword evidence="1" id="KW-1133">Transmembrane helix</keyword>
<dbReference type="RefSeq" id="WP_157927632.1">
    <property type="nucleotide sequence ID" value="NZ_LT841358.1"/>
</dbReference>
<feature type="transmembrane region" description="Helical" evidence="1">
    <location>
        <begin position="6"/>
        <end position="28"/>
    </location>
</feature>